<feature type="transmembrane region" description="Helical" evidence="1">
    <location>
        <begin position="87"/>
        <end position="115"/>
    </location>
</feature>
<protein>
    <submittedName>
        <fullName evidence="2">Uncharacterized protein</fullName>
    </submittedName>
</protein>
<keyword evidence="1" id="KW-1133">Transmembrane helix</keyword>
<sequence>MQKQTLTFTSELIGMVVTTFLALFFALSPFAQYDLQLIAVLFIIYMLLRKRLAQQPLFYLYESLGFIFIVLVAVFSTGGVISPFFFLIYFLLFALVLLLDATSSVVLTLLLVIVFLTTSNTGSLSELIPVFSLPFIAPFAQYLGMVRQKYAQQKQLVHTLEEKKSKVERTKNYQKEQTLLFLTTNLFRLNQDMKDRLDNFMGDADLQVLKDKVREVEALVHSFRDYVEKI</sequence>
<accession>A0A2M8KTZ2</accession>
<reference evidence="3" key="1">
    <citation type="submission" date="2017-09" db="EMBL/GenBank/DDBJ databases">
        <title>Depth-based differentiation of microbial function through sediment-hosted aquifers and enrichment of novel symbionts in the deep terrestrial subsurface.</title>
        <authorList>
            <person name="Probst A.J."/>
            <person name="Ladd B."/>
            <person name="Jarett J.K."/>
            <person name="Geller-Mcgrath D.E."/>
            <person name="Sieber C.M.K."/>
            <person name="Emerson J.B."/>
            <person name="Anantharaman K."/>
            <person name="Thomas B.C."/>
            <person name="Malmstrom R."/>
            <person name="Stieglmeier M."/>
            <person name="Klingl A."/>
            <person name="Woyke T."/>
            <person name="Ryan C.M."/>
            <person name="Banfield J.F."/>
        </authorList>
    </citation>
    <scope>NUCLEOTIDE SEQUENCE [LARGE SCALE GENOMIC DNA]</scope>
</reference>
<comment type="caution">
    <text evidence="2">The sequence shown here is derived from an EMBL/GenBank/DDBJ whole genome shotgun (WGS) entry which is preliminary data.</text>
</comment>
<dbReference type="AlphaFoldDB" id="A0A2M8KTZ2"/>
<feature type="transmembrane region" description="Helical" evidence="1">
    <location>
        <begin position="60"/>
        <end position="81"/>
    </location>
</feature>
<name>A0A2M8KTZ2_9BACT</name>
<keyword evidence="1" id="KW-0812">Transmembrane</keyword>
<feature type="transmembrane region" description="Helical" evidence="1">
    <location>
        <begin position="7"/>
        <end position="27"/>
    </location>
</feature>
<dbReference type="EMBL" id="PFEE01000073">
    <property type="protein sequence ID" value="PJE63396.1"/>
    <property type="molecule type" value="Genomic_DNA"/>
</dbReference>
<proteinExistence type="predicted"/>
<organism evidence="2 3">
    <name type="scientific">Candidatus Roizmanbacteria bacterium CG10_big_fil_rev_8_21_14_0_10_45_7</name>
    <dbReference type="NCBI Taxonomy" id="1974854"/>
    <lineage>
        <taxon>Bacteria</taxon>
        <taxon>Candidatus Roizmaniibacteriota</taxon>
    </lineage>
</organism>
<evidence type="ECO:0000256" key="1">
    <source>
        <dbReference type="SAM" id="Phobius"/>
    </source>
</evidence>
<dbReference type="Proteomes" id="UP000231569">
    <property type="component" value="Unassembled WGS sequence"/>
</dbReference>
<evidence type="ECO:0000313" key="2">
    <source>
        <dbReference type="EMBL" id="PJE63396.1"/>
    </source>
</evidence>
<feature type="transmembrane region" description="Helical" evidence="1">
    <location>
        <begin position="127"/>
        <end position="145"/>
    </location>
</feature>
<gene>
    <name evidence="2" type="ORF">COU89_03540</name>
</gene>
<keyword evidence="1" id="KW-0472">Membrane</keyword>
<evidence type="ECO:0000313" key="3">
    <source>
        <dbReference type="Proteomes" id="UP000231569"/>
    </source>
</evidence>